<dbReference type="Proteomes" id="UP001576762">
    <property type="component" value="Unassembled WGS sequence"/>
</dbReference>
<feature type="domain" description="VOC" evidence="1">
    <location>
        <begin position="1"/>
        <end position="122"/>
    </location>
</feature>
<protein>
    <submittedName>
        <fullName evidence="2">VOC family protein</fullName>
    </submittedName>
</protein>
<dbReference type="PROSITE" id="PS51819">
    <property type="entry name" value="VOC"/>
    <property type="match status" value="1"/>
</dbReference>
<dbReference type="RefSeq" id="WP_374815919.1">
    <property type="nucleotide sequence ID" value="NZ_JBHFLD010000037.1"/>
</dbReference>
<evidence type="ECO:0000259" key="1">
    <source>
        <dbReference type="PROSITE" id="PS51819"/>
    </source>
</evidence>
<dbReference type="InterPro" id="IPR029068">
    <property type="entry name" value="Glyas_Bleomycin-R_OHBP_Dase"/>
</dbReference>
<gene>
    <name evidence="2" type="ORF">ACE05E_19115</name>
</gene>
<organism evidence="2 3">
    <name type="scientific">Marinobacter shengliensis</name>
    <dbReference type="NCBI Taxonomy" id="1389223"/>
    <lineage>
        <taxon>Bacteria</taxon>
        <taxon>Pseudomonadati</taxon>
        <taxon>Pseudomonadota</taxon>
        <taxon>Gammaproteobacteria</taxon>
        <taxon>Pseudomonadales</taxon>
        <taxon>Marinobacteraceae</taxon>
        <taxon>Marinobacter</taxon>
    </lineage>
</organism>
<dbReference type="SUPFAM" id="SSF54593">
    <property type="entry name" value="Glyoxalase/Bleomycin resistance protein/Dihydroxybiphenyl dioxygenase"/>
    <property type="match status" value="1"/>
</dbReference>
<accession>A0ABV4WBQ2</accession>
<dbReference type="PANTHER" id="PTHR35006">
    <property type="entry name" value="GLYOXALASE FAMILY PROTEIN (AFU_ORTHOLOGUE AFUA_5G14830)"/>
    <property type="match status" value="1"/>
</dbReference>
<sequence>MIGYVTIGVSDMGKAKQFYSDLLGDLGGKVLLDMERIAFIGESMAKPMLAVCVPFNGEPNHPGNGNMVAIPAGSKAAVDKFYHKAIELGATCDGEPGQRIPDMFYGAYVRDPDGCLASTILSGPRQL</sequence>
<evidence type="ECO:0000313" key="2">
    <source>
        <dbReference type="EMBL" id="MFB2717592.1"/>
    </source>
</evidence>
<reference evidence="2 3" key="1">
    <citation type="submission" date="2024-09" db="EMBL/GenBank/DDBJ databases">
        <title>Draft genome sequences of 6 high pH adapted Marinobacter shengliensis sp. isolated from Mariana forearc serpentinite mud volcanoes.</title>
        <authorList>
            <person name="Elkassas S."/>
            <person name="Serres M."/>
            <person name="Michael N."/>
            <person name="Amina P."/>
            <person name="Teodora Z."/>
            <person name="Julie H."/>
        </authorList>
    </citation>
    <scope>NUCLEOTIDE SEQUENCE [LARGE SCALE GENOMIC DNA]</scope>
    <source>
        <strain evidence="2 3">EB4</strain>
    </source>
</reference>
<name>A0ABV4WBQ2_9GAMM</name>
<comment type="caution">
    <text evidence="2">The sequence shown here is derived from an EMBL/GenBank/DDBJ whole genome shotgun (WGS) entry which is preliminary data.</text>
</comment>
<dbReference type="EMBL" id="JBHFLD010000037">
    <property type="protein sequence ID" value="MFB2717592.1"/>
    <property type="molecule type" value="Genomic_DNA"/>
</dbReference>
<dbReference type="Pfam" id="PF00903">
    <property type="entry name" value="Glyoxalase"/>
    <property type="match status" value="1"/>
</dbReference>
<keyword evidence="3" id="KW-1185">Reference proteome</keyword>
<proteinExistence type="predicted"/>
<evidence type="ECO:0000313" key="3">
    <source>
        <dbReference type="Proteomes" id="UP001576762"/>
    </source>
</evidence>
<dbReference type="Gene3D" id="3.10.180.10">
    <property type="entry name" value="2,3-Dihydroxybiphenyl 1,2-Dioxygenase, domain 1"/>
    <property type="match status" value="1"/>
</dbReference>
<dbReference type="InterPro" id="IPR004360">
    <property type="entry name" value="Glyas_Fos-R_dOase_dom"/>
</dbReference>
<dbReference type="InterPro" id="IPR037523">
    <property type="entry name" value="VOC_core"/>
</dbReference>
<dbReference type="CDD" id="cd07262">
    <property type="entry name" value="VOC_like"/>
    <property type="match status" value="1"/>
</dbReference>
<dbReference type="PANTHER" id="PTHR35006:SF2">
    <property type="entry name" value="GLYOXALASE FAMILY PROTEIN (AFU_ORTHOLOGUE AFUA_5G14830)"/>
    <property type="match status" value="1"/>
</dbReference>